<keyword evidence="2" id="KW-1185">Reference proteome</keyword>
<dbReference type="InterPro" id="IPR036188">
    <property type="entry name" value="FAD/NAD-bd_sf"/>
</dbReference>
<dbReference type="SUPFAM" id="SSF51905">
    <property type="entry name" value="FAD/NAD(P)-binding domain"/>
    <property type="match status" value="1"/>
</dbReference>
<dbReference type="EC" id="5.3.1.29" evidence="1"/>
<dbReference type="PANTHER" id="PTHR10668:SF103">
    <property type="entry name" value="PYRIDINE NUCLEOTIDE-DISULFIDE OXIDOREDUCTASE DOMAIN-CONTAINING PROTEIN 2"/>
    <property type="match status" value="1"/>
</dbReference>
<gene>
    <name evidence="1" type="ORF">Mlaev_01077</name>
</gene>
<keyword evidence="1" id="KW-0413">Isomerase</keyword>
<name>A0A150HFK4_9MICO</name>
<dbReference type="GO" id="GO:0005829">
    <property type="term" value="C:cytosol"/>
    <property type="evidence" value="ECO:0007669"/>
    <property type="project" value="TreeGrafter"/>
</dbReference>
<dbReference type="Proteomes" id="UP000075357">
    <property type="component" value="Unassembled WGS sequence"/>
</dbReference>
<dbReference type="PANTHER" id="PTHR10668">
    <property type="entry name" value="PHYTOENE DEHYDROGENASE"/>
    <property type="match status" value="1"/>
</dbReference>
<proteinExistence type="predicted"/>
<reference evidence="1 2" key="1">
    <citation type="submission" date="2016-01" db="EMBL/GenBank/DDBJ databases">
        <title>Draft genome sequences of Microbacterium laevaniformans LCDC 91-0039 and the type strain of Microbacterium hominis LCDC 84-209.</title>
        <authorList>
            <person name="Bernier A.-M."/>
            <person name="Bernard K."/>
        </authorList>
    </citation>
    <scope>NUCLEOTIDE SEQUENCE [LARGE SCALE GENOMIC DNA]</scope>
    <source>
        <strain evidence="1 2">LCDC 91-0039</strain>
    </source>
</reference>
<evidence type="ECO:0000313" key="2">
    <source>
        <dbReference type="Proteomes" id="UP000075357"/>
    </source>
</evidence>
<accession>A0A150HFK4</accession>
<protein>
    <submittedName>
        <fullName evidence="1">Putative thiazole biosynthetic enzyme</fullName>
        <ecNumber evidence="1">5.3.1.29</ecNumber>
    </submittedName>
</protein>
<sequence length="371" mass="39336">MPPRYAHYRGLMSAHDDVVIVGGGHNALTAAAHLARARKRVVVLGRQDRVGGAAVSEQPWAGVDARLSRYSYLVSLLPRTIIDDLDLRLDLRRRRYSSYTPDPADPSRGILIDNADAAATTASVIRTTGDLREAERFDAFTDRLLPLAATVFPSVTEPLRRASEMRAEVADTALWDALTTRPLGGLLRDGLGTDIARGIALTDGLIGTFSRADDPSLRQNRCFLYHVIGGGTGDWDVPVGGMGRVSAALENAARRAGAEIRVNATVSAVVPGGSPCIEARTMTDLEGSLGMTAGDIFHGPLSWPWAGDDEPFESAPSVGAWRRRTNGYCCAGRARVAAAPSAASAGTTPRWRRWSCSTDAQLCGGSGGAGG</sequence>
<evidence type="ECO:0000313" key="1">
    <source>
        <dbReference type="EMBL" id="KXZ60825.1"/>
    </source>
</evidence>
<dbReference type="EMBL" id="LRAD01000026">
    <property type="protein sequence ID" value="KXZ60825.1"/>
    <property type="molecule type" value="Genomic_DNA"/>
</dbReference>
<comment type="caution">
    <text evidence="1">The sequence shown here is derived from an EMBL/GenBank/DDBJ whole genome shotgun (WGS) entry which is preliminary data.</text>
</comment>
<dbReference type="AlphaFoldDB" id="A0A150HFK4"/>
<dbReference type="GO" id="GO:0043917">
    <property type="term" value="F:ribose 1,5-bisphosphate isomerase activity"/>
    <property type="evidence" value="ECO:0007669"/>
    <property type="project" value="UniProtKB-EC"/>
</dbReference>
<dbReference type="Pfam" id="PF13450">
    <property type="entry name" value="NAD_binding_8"/>
    <property type="match status" value="1"/>
</dbReference>
<dbReference type="PATRIC" id="fig|36807.3.peg.1105"/>
<organism evidence="1 2">
    <name type="scientific">Microbacterium laevaniformans</name>
    <dbReference type="NCBI Taxonomy" id="36807"/>
    <lineage>
        <taxon>Bacteria</taxon>
        <taxon>Bacillati</taxon>
        <taxon>Actinomycetota</taxon>
        <taxon>Actinomycetes</taxon>
        <taxon>Micrococcales</taxon>
        <taxon>Microbacteriaceae</taxon>
        <taxon>Microbacterium</taxon>
    </lineage>
</organism>
<dbReference type="Gene3D" id="3.50.50.60">
    <property type="entry name" value="FAD/NAD(P)-binding domain"/>
    <property type="match status" value="2"/>
</dbReference>
<dbReference type="STRING" id="36807.Mlaev_01077"/>